<dbReference type="PANTHER" id="PTHR43818:SF11">
    <property type="entry name" value="BCDNA.GH03377"/>
    <property type="match status" value="1"/>
</dbReference>
<evidence type="ECO:0000259" key="4">
    <source>
        <dbReference type="Pfam" id="PF22725"/>
    </source>
</evidence>
<accession>A0A1G7WWW3</accession>
<dbReference type="PANTHER" id="PTHR43818">
    <property type="entry name" value="BCDNA.GH03377"/>
    <property type="match status" value="1"/>
</dbReference>
<dbReference type="SUPFAM" id="SSF55347">
    <property type="entry name" value="Glyceraldehyde-3-phosphate dehydrogenase-like, C-terminal domain"/>
    <property type="match status" value="1"/>
</dbReference>
<dbReference type="InterPro" id="IPR050463">
    <property type="entry name" value="Gfo/Idh/MocA_oxidrdct_glycsds"/>
</dbReference>
<dbReference type="Gene3D" id="3.40.50.720">
    <property type="entry name" value="NAD(P)-binding Rossmann-like Domain"/>
    <property type="match status" value="1"/>
</dbReference>
<organism evidence="5 6">
    <name type="scientific">Microbacterium pygmaeum</name>
    <dbReference type="NCBI Taxonomy" id="370764"/>
    <lineage>
        <taxon>Bacteria</taxon>
        <taxon>Bacillati</taxon>
        <taxon>Actinomycetota</taxon>
        <taxon>Actinomycetes</taxon>
        <taxon>Micrococcales</taxon>
        <taxon>Microbacteriaceae</taxon>
        <taxon>Microbacterium</taxon>
    </lineage>
</organism>
<evidence type="ECO:0000259" key="3">
    <source>
        <dbReference type="Pfam" id="PF01408"/>
    </source>
</evidence>
<evidence type="ECO:0000256" key="2">
    <source>
        <dbReference type="ARBA" id="ARBA00023027"/>
    </source>
</evidence>
<dbReference type="OrthoDB" id="9792085at2"/>
<dbReference type="Proteomes" id="UP000199009">
    <property type="component" value="Chromosome I"/>
</dbReference>
<dbReference type="Pfam" id="PF22725">
    <property type="entry name" value="GFO_IDH_MocA_C3"/>
    <property type="match status" value="1"/>
</dbReference>
<evidence type="ECO:0000256" key="1">
    <source>
        <dbReference type="ARBA" id="ARBA00023002"/>
    </source>
</evidence>
<dbReference type="Gene3D" id="3.30.360.10">
    <property type="entry name" value="Dihydrodipicolinate Reductase, domain 2"/>
    <property type="match status" value="1"/>
</dbReference>
<feature type="domain" description="Gfo/Idh/MocA-like oxidoreductase N-terminal" evidence="3">
    <location>
        <begin position="8"/>
        <end position="128"/>
    </location>
</feature>
<dbReference type="InterPro" id="IPR036291">
    <property type="entry name" value="NAD(P)-bd_dom_sf"/>
</dbReference>
<name>A0A1G7WWW3_9MICO</name>
<reference evidence="5 6" key="1">
    <citation type="submission" date="2016-10" db="EMBL/GenBank/DDBJ databases">
        <authorList>
            <person name="de Groot N.N."/>
        </authorList>
    </citation>
    <scope>NUCLEOTIDE SEQUENCE [LARGE SCALE GENOMIC DNA]</scope>
    <source>
        <strain evidence="5 6">DSM 23142</strain>
    </source>
</reference>
<proteinExistence type="predicted"/>
<keyword evidence="1" id="KW-0560">Oxidoreductase</keyword>
<dbReference type="GO" id="GO:0000166">
    <property type="term" value="F:nucleotide binding"/>
    <property type="evidence" value="ECO:0007669"/>
    <property type="project" value="InterPro"/>
</dbReference>
<protein>
    <submittedName>
        <fullName evidence="5">Predicted dehydrogenase</fullName>
    </submittedName>
</protein>
<dbReference type="GO" id="GO:0016491">
    <property type="term" value="F:oxidoreductase activity"/>
    <property type="evidence" value="ECO:0007669"/>
    <property type="project" value="UniProtKB-KW"/>
</dbReference>
<keyword evidence="6" id="KW-1185">Reference proteome</keyword>
<sequence>MSTTNRALRAGVVGLGWAGQQHMQAYAAHPDVELVALAGREADLMLQSGDEYGIEQSDRYADYRDLFEGTDLDVVSIATPTALHAPIAIDALNHGVHTLSEKPMAENAQKAREMVAAAEANDRVLDVSFNHRRRGDVKALKQIIDDGVLGEIYYAKAGWLRRSGIPGLGTWFTKSAMAGGGPMMDIGIHMLDMALHLLGEPEVETVSASTYAEFGPLGRGGSVYGAGILPAPDESVFEVEDLATAFVRLNGGATLLLETSWASYIQTDQISVTLYGSEGGAVLGNSPDGPYEQALTVFTDVKGQPAEITPLLLPGGGHGEAVDDFLAKVQSRAWASYRGAEYVTRAAVVDAAYESAARRREVVLRPGG</sequence>
<feature type="domain" description="GFO/IDH/MocA-like oxidoreductase" evidence="4">
    <location>
        <begin position="138"/>
        <end position="281"/>
    </location>
</feature>
<dbReference type="AlphaFoldDB" id="A0A1G7WWW3"/>
<dbReference type="SUPFAM" id="SSF51735">
    <property type="entry name" value="NAD(P)-binding Rossmann-fold domains"/>
    <property type="match status" value="1"/>
</dbReference>
<dbReference type="STRING" id="370764.SAMN04489810_1224"/>
<dbReference type="EMBL" id="LT629692">
    <property type="protein sequence ID" value="SDG76433.1"/>
    <property type="molecule type" value="Genomic_DNA"/>
</dbReference>
<evidence type="ECO:0000313" key="5">
    <source>
        <dbReference type="EMBL" id="SDG76433.1"/>
    </source>
</evidence>
<dbReference type="InterPro" id="IPR055170">
    <property type="entry name" value="GFO_IDH_MocA-like_dom"/>
</dbReference>
<keyword evidence="2" id="KW-0520">NAD</keyword>
<dbReference type="InterPro" id="IPR000683">
    <property type="entry name" value="Gfo/Idh/MocA-like_OxRdtase_N"/>
</dbReference>
<evidence type="ECO:0000313" key="6">
    <source>
        <dbReference type="Proteomes" id="UP000199009"/>
    </source>
</evidence>
<dbReference type="RefSeq" id="WP_091487693.1">
    <property type="nucleotide sequence ID" value="NZ_LT629692.1"/>
</dbReference>
<gene>
    <name evidence="5" type="ORF">SAMN04489810_1224</name>
</gene>
<dbReference type="Pfam" id="PF01408">
    <property type="entry name" value="GFO_IDH_MocA"/>
    <property type="match status" value="1"/>
</dbReference>